<dbReference type="PANTHER" id="PTHR46841:SF7">
    <property type="entry name" value="IG-LIKE DOMAIN-CONTAINING PROTEIN"/>
    <property type="match status" value="1"/>
</dbReference>
<feature type="compositionally biased region" description="Polar residues" evidence="9">
    <location>
        <begin position="320"/>
        <end position="338"/>
    </location>
</feature>
<dbReference type="Proteomes" id="UP000694890">
    <property type="component" value="Linkage group LG7_2"/>
</dbReference>
<dbReference type="GO" id="GO:0150079">
    <property type="term" value="P:negative regulation of neuroinflammatory response"/>
    <property type="evidence" value="ECO:0007669"/>
    <property type="project" value="TreeGrafter"/>
</dbReference>
<evidence type="ECO:0000313" key="14">
    <source>
        <dbReference type="RefSeq" id="XP_050922053.1"/>
    </source>
</evidence>
<feature type="signal peptide" evidence="11">
    <location>
        <begin position="1"/>
        <end position="21"/>
    </location>
</feature>
<feature type="domain" description="Ig-like" evidence="12">
    <location>
        <begin position="21"/>
        <end position="112"/>
    </location>
</feature>
<dbReference type="InterPro" id="IPR013783">
    <property type="entry name" value="Ig-like_fold"/>
</dbReference>
<dbReference type="Gene3D" id="2.60.40.10">
    <property type="entry name" value="Immunoglobulins"/>
    <property type="match status" value="2"/>
</dbReference>
<dbReference type="Pfam" id="PF07686">
    <property type="entry name" value="V-set"/>
    <property type="match status" value="1"/>
</dbReference>
<name>A0AAJ8AYI3_LATCA</name>
<evidence type="ECO:0000256" key="5">
    <source>
        <dbReference type="ARBA" id="ARBA00023136"/>
    </source>
</evidence>
<keyword evidence="2 10" id="KW-0812">Transmembrane</keyword>
<evidence type="ECO:0000256" key="6">
    <source>
        <dbReference type="ARBA" id="ARBA00023157"/>
    </source>
</evidence>
<dbReference type="GO" id="GO:0034113">
    <property type="term" value="P:heterotypic cell-cell adhesion"/>
    <property type="evidence" value="ECO:0007669"/>
    <property type="project" value="TreeGrafter"/>
</dbReference>
<dbReference type="InterPro" id="IPR013106">
    <property type="entry name" value="Ig_V-set"/>
</dbReference>
<keyword evidence="6" id="KW-1015">Disulfide bond</keyword>
<gene>
    <name evidence="14" type="primary">LOC108892849</name>
</gene>
<dbReference type="GeneID" id="108892849"/>
<keyword evidence="5 10" id="KW-0472">Membrane</keyword>
<keyword evidence="3 11" id="KW-0732">Signal</keyword>
<feature type="transmembrane region" description="Helical" evidence="10">
    <location>
        <begin position="248"/>
        <end position="271"/>
    </location>
</feature>
<keyword evidence="7" id="KW-0325">Glycoprotein</keyword>
<evidence type="ECO:0000256" key="7">
    <source>
        <dbReference type="ARBA" id="ARBA00023180"/>
    </source>
</evidence>
<accession>A0AAJ8AYI3</accession>
<evidence type="ECO:0000256" key="4">
    <source>
        <dbReference type="ARBA" id="ARBA00022989"/>
    </source>
</evidence>
<protein>
    <submittedName>
        <fullName evidence="14">OX-2 membrane glycoprotein isoform X1</fullName>
    </submittedName>
</protein>
<evidence type="ECO:0000256" key="9">
    <source>
        <dbReference type="SAM" id="MobiDB-lite"/>
    </source>
</evidence>
<dbReference type="InterPro" id="IPR047164">
    <property type="entry name" value="OX2G-like"/>
</dbReference>
<dbReference type="GO" id="GO:0098632">
    <property type="term" value="F:cell-cell adhesion mediator activity"/>
    <property type="evidence" value="ECO:0007669"/>
    <property type="project" value="InterPro"/>
</dbReference>
<keyword evidence="4 10" id="KW-1133">Transmembrane helix</keyword>
<dbReference type="GO" id="GO:0030424">
    <property type="term" value="C:axon"/>
    <property type="evidence" value="ECO:0007669"/>
    <property type="project" value="TreeGrafter"/>
</dbReference>
<sequence>MTRGVAVLLLFVRGIIHEGLTALIQTQQTVVAAVGEEAHLTCQLTQSKDVVQVTWQKTVQDGEINFATYNNFFGQNVNPNFTDRVEIKDGELQNSSIVIRKLMEQDEGCYLCLFNCYPDGALTGRTCLQLYELHEPILHVRESDSAEESVVSCSATGRPAPTVTLTVTQLHLSHHNTVRVNNTNGTVTVTTTAELARSHDNSAQVGCAVRVLSVQKEVFLMIPELKQTSADGSDQKSGSDHRNYTRTLTVAVAGGLAGLITIVIIIITILLKQNQKNSNVEMSEMNQPTINITDMTQTPLVKQENNEIRKRTPPEKNQESDNFVPSASATRKLNFDQC</sequence>
<feature type="compositionally biased region" description="Basic and acidic residues" evidence="9">
    <location>
        <begin position="304"/>
        <end position="319"/>
    </location>
</feature>
<comment type="subcellular location">
    <subcellularLocation>
        <location evidence="1">Membrane</location>
        <topology evidence="1">Single-pass membrane protein</topology>
    </subcellularLocation>
</comment>
<dbReference type="GO" id="GO:0043025">
    <property type="term" value="C:neuronal cell body"/>
    <property type="evidence" value="ECO:0007669"/>
    <property type="project" value="TreeGrafter"/>
</dbReference>
<dbReference type="AlphaFoldDB" id="A0AAJ8AYI3"/>
<evidence type="ECO:0000256" key="11">
    <source>
        <dbReference type="SAM" id="SignalP"/>
    </source>
</evidence>
<feature type="region of interest" description="Disordered" evidence="9">
    <location>
        <begin position="297"/>
        <end position="338"/>
    </location>
</feature>
<dbReference type="RefSeq" id="XP_050922053.1">
    <property type="nucleotide sequence ID" value="XM_051066096.1"/>
</dbReference>
<dbReference type="GO" id="GO:0009986">
    <property type="term" value="C:cell surface"/>
    <property type="evidence" value="ECO:0007669"/>
    <property type="project" value="TreeGrafter"/>
</dbReference>
<reference evidence="14" key="1">
    <citation type="submission" date="2025-08" db="UniProtKB">
        <authorList>
            <consortium name="RefSeq"/>
        </authorList>
    </citation>
    <scope>IDENTIFICATION</scope>
    <source>
        <tissue evidence="14">Brain</tissue>
    </source>
</reference>
<evidence type="ECO:0000256" key="3">
    <source>
        <dbReference type="ARBA" id="ARBA00022729"/>
    </source>
</evidence>
<evidence type="ECO:0000259" key="12">
    <source>
        <dbReference type="PROSITE" id="PS50835"/>
    </source>
</evidence>
<dbReference type="PROSITE" id="PS50835">
    <property type="entry name" value="IG_LIKE"/>
    <property type="match status" value="1"/>
</dbReference>
<dbReference type="InterPro" id="IPR007110">
    <property type="entry name" value="Ig-like_dom"/>
</dbReference>
<evidence type="ECO:0000256" key="10">
    <source>
        <dbReference type="SAM" id="Phobius"/>
    </source>
</evidence>
<dbReference type="InterPro" id="IPR003599">
    <property type="entry name" value="Ig_sub"/>
</dbReference>
<keyword evidence="8" id="KW-0393">Immunoglobulin domain</keyword>
<organism evidence="13 14">
    <name type="scientific">Lates calcarifer</name>
    <name type="common">Barramundi</name>
    <name type="synonym">Holocentrus calcarifer</name>
    <dbReference type="NCBI Taxonomy" id="8187"/>
    <lineage>
        <taxon>Eukaryota</taxon>
        <taxon>Metazoa</taxon>
        <taxon>Chordata</taxon>
        <taxon>Craniata</taxon>
        <taxon>Vertebrata</taxon>
        <taxon>Euteleostomi</taxon>
        <taxon>Actinopterygii</taxon>
        <taxon>Neopterygii</taxon>
        <taxon>Teleostei</taxon>
        <taxon>Neoteleostei</taxon>
        <taxon>Acanthomorphata</taxon>
        <taxon>Carangaria</taxon>
        <taxon>Carangaria incertae sedis</taxon>
        <taxon>Centropomidae</taxon>
        <taxon>Lates</taxon>
    </lineage>
</organism>
<proteinExistence type="predicted"/>
<evidence type="ECO:0000256" key="8">
    <source>
        <dbReference type="ARBA" id="ARBA00023319"/>
    </source>
</evidence>
<evidence type="ECO:0000256" key="1">
    <source>
        <dbReference type="ARBA" id="ARBA00004167"/>
    </source>
</evidence>
<dbReference type="SMART" id="SM00409">
    <property type="entry name" value="IG"/>
    <property type="match status" value="1"/>
</dbReference>
<dbReference type="GO" id="GO:0016020">
    <property type="term" value="C:membrane"/>
    <property type="evidence" value="ECO:0007669"/>
    <property type="project" value="UniProtKB-SubCell"/>
</dbReference>
<dbReference type="PANTHER" id="PTHR46841">
    <property type="entry name" value="OX-2 MEMBRANE GLYCOPROTEIN"/>
    <property type="match status" value="1"/>
</dbReference>
<dbReference type="InterPro" id="IPR036179">
    <property type="entry name" value="Ig-like_dom_sf"/>
</dbReference>
<evidence type="ECO:0000256" key="2">
    <source>
        <dbReference type="ARBA" id="ARBA00022692"/>
    </source>
</evidence>
<dbReference type="KEGG" id="lcf:108892849"/>
<feature type="chain" id="PRO_5042483922" evidence="11">
    <location>
        <begin position="22"/>
        <end position="338"/>
    </location>
</feature>
<dbReference type="SUPFAM" id="SSF48726">
    <property type="entry name" value="Immunoglobulin"/>
    <property type="match status" value="1"/>
</dbReference>
<evidence type="ECO:0000313" key="13">
    <source>
        <dbReference type="Proteomes" id="UP000694890"/>
    </source>
</evidence>